<dbReference type="KEGG" id="rlg:Rleg_1469"/>
<accession>C6AVF0</accession>
<keyword evidence="2" id="KW-1133">Transmembrane helix</keyword>
<keyword evidence="2" id="KW-0812">Transmembrane</keyword>
<evidence type="ECO:0000256" key="2">
    <source>
        <dbReference type="SAM" id="Phobius"/>
    </source>
</evidence>
<evidence type="ECO:0000256" key="1">
    <source>
        <dbReference type="SAM" id="MobiDB-lite"/>
    </source>
</evidence>
<feature type="transmembrane region" description="Helical" evidence="2">
    <location>
        <begin position="29"/>
        <end position="49"/>
    </location>
</feature>
<organism evidence="3 4">
    <name type="scientific">Rhizobium leguminosarum bv. trifolii (strain WSM1325)</name>
    <dbReference type="NCBI Taxonomy" id="395491"/>
    <lineage>
        <taxon>Bacteria</taxon>
        <taxon>Pseudomonadati</taxon>
        <taxon>Pseudomonadota</taxon>
        <taxon>Alphaproteobacteria</taxon>
        <taxon>Hyphomicrobiales</taxon>
        <taxon>Rhizobiaceae</taxon>
        <taxon>Rhizobium/Agrobacterium group</taxon>
        <taxon>Rhizobium</taxon>
    </lineage>
</organism>
<sequence length="52" mass="5912">MRDVMSSGFQFPRPHRITRGSKQMREKRTAQALIVFGVVLACVELYIVFGAL</sequence>
<feature type="region of interest" description="Disordered" evidence="1">
    <location>
        <begin position="1"/>
        <end position="23"/>
    </location>
</feature>
<dbReference type="HOGENOM" id="CLU_213356_0_0_5"/>
<keyword evidence="2" id="KW-0472">Membrane</keyword>
<dbReference type="EMBL" id="CP001622">
    <property type="protein sequence ID" value="ACS55761.1"/>
    <property type="molecule type" value="Genomic_DNA"/>
</dbReference>
<protein>
    <submittedName>
        <fullName evidence="3">Uncharacterized protein</fullName>
    </submittedName>
</protein>
<gene>
    <name evidence="3" type="ordered locus">Rleg_1469</name>
</gene>
<evidence type="ECO:0000313" key="4">
    <source>
        <dbReference type="Proteomes" id="UP000002256"/>
    </source>
</evidence>
<reference evidence="3 4" key="1">
    <citation type="journal article" date="2010" name="Stand. Genomic Sci.">
        <title>Complete genome sequence of Rhizobium leguminosarum bv. trifolii strain WSM1325, an effective microsymbiont of annual Mediterranean clovers.</title>
        <authorList>
            <person name="Reeve W."/>
            <person name="O'Hara G."/>
            <person name="Chain P."/>
            <person name="Ardley J."/>
            <person name="Brau L."/>
            <person name="Nandesena K."/>
            <person name="Tiwari R."/>
            <person name="Copeland A."/>
            <person name="Nolan M."/>
            <person name="Han C."/>
            <person name="Brettin T."/>
            <person name="Land M."/>
            <person name="Ovchinikova G."/>
            <person name="Ivanova N."/>
            <person name="Mavromatis K."/>
            <person name="Markowitz V."/>
            <person name="Kyrpides N."/>
            <person name="Melino V."/>
            <person name="Denton M."/>
            <person name="Yates R."/>
            <person name="Howieson J."/>
        </authorList>
    </citation>
    <scope>NUCLEOTIDE SEQUENCE [LARGE SCALE GENOMIC DNA]</scope>
    <source>
        <strain evidence="3 4">WSM1325</strain>
    </source>
</reference>
<name>C6AVF0_RHILS</name>
<evidence type="ECO:0000313" key="3">
    <source>
        <dbReference type="EMBL" id="ACS55761.1"/>
    </source>
</evidence>
<proteinExistence type="predicted"/>
<dbReference type="AlphaFoldDB" id="C6AVF0"/>
<dbReference type="Proteomes" id="UP000002256">
    <property type="component" value="Chromosome"/>
</dbReference>